<evidence type="ECO:0000256" key="2">
    <source>
        <dbReference type="ARBA" id="ARBA00006236"/>
    </source>
</evidence>
<dbReference type="InterPro" id="IPR005829">
    <property type="entry name" value="Sugar_transporter_CS"/>
</dbReference>
<evidence type="ECO:0000256" key="8">
    <source>
        <dbReference type="RuleBase" id="RU365088"/>
    </source>
</evidence>
<feature type="transmembrane region" description="Helical" evidence="8">
    <location>
        <begin position="128"/>
        <end position="147"/>
    </location>
</feature>
<feature type="transmembrane region" description="Helical" evidence="8">
    <location>
        <begin position="12"/>
        <end position="29"/>
    </location>
</feature>
<dbReference type="PANTHER" id="PTHR23502">
    <property type="entry name" value="MAJOR FACILITATOR SUPERFAMILY"/>
    <property type="match status" value="1"/>
</dbReference>
<feature type="transmembrane region" description="Helical" evidence="8">
    <location>
        <begin position="215"/>
        <end position="235"/>
    </location>
</feature>
<evidence type="ECO:0000256" key="4">
    <source>
        <dbReference type="ARBA" id="ARBA00022475"/>
    </source>
</evidence>
<keyword evidence="6 8" id="KW-1133">Transmembrane helix</keyword>
<dbReference type="Pfam" id="PF07690">
    <property type="entry name" value="MFS_1"/>
    <property type="match status" value="1"/>
</dbReference>
<dbReference type="PROSITE" id="PS00216">
    <property type="entry name" value="SUGAR_TRANSPORT_1"/>
    <property type="match status" value="1"/>
</dbReference>
<evidence type="ECO:0000256" key="7">
    <source>
        <dbReference type="ARBA" id="ARBA00023136"/>
    </source>
</evidence>
<feature type="transmembrane region" description="Helical" evidence="8">
    <location>
        <begin position="176"/>
        <end position="195"/>
    </location>
</feature>
<dbReference type="NCBIfam" id="TIGR00710">
    <property type="entry name" value="efflux_Bcr_CflA"/>
    <property type="match status" value="1"/>
</dbReference>
<comment type="similarity">
    <text evidence="2 8">Belongs to the major facilitator superfamily. Bcr/CmlA family.</text>
</comment>
<evidence type="ECO:0000256" key="5">
    <source>
        <dbReference type="ARBA" id="ARBA00022692"/>
    </source>
</evidence>
<sequence length="361" mass="38869">MDFHASASLTQLTIGGFMIGSALGTLIIGPLSDGLGRKRPLCGGLLIFTLASIGCMYVTFIWELIALRFVQGLAGAAGMISPRSISTDLAKGPALTKLLAVLMFVNGFAPVIAPLIGGQIVRFYSWRMIFAVLAALGVIMLIGSLCIKESLPPARRIKGGFSRNFAAFTTLLKKKYVLGHCLLQAFVFMAFFGYLSGSAFLFQRIYGTTPQEYSYFFFFNSVGIVLGSALVTRLVHRFTEYQMMRFTLWWTELSLVAFSLAVILQAPLWVTAATLFCVVSPIAAFGTVTFAAVLQRESAFAGSVTALLSFFGTVCAGLSAPLVGIAGDSSAVPMAATMLISQSLGLFVFYKFIRPEHISGH</sequence>
<dbReference type="EMBL" id="JACJLA010000015">
    <property type="protein sequence ID" value="MBM6913234.1"/>
    <property type="molecule type" value="Genomic_DNA"/>
</dbReference>
<dbReference type="PANTHER" id="PTHR23502:SF132">
    <property type="entry name" value="POLYAMINE TRANSPORTER 2-RELATED"/>
    <property type="match status" value="1"/>
</dbReference>
<evidence type="ECO:0000259" key="9">
    <source>
        <dbReference type="PROSITE" id="PS50850"/>
    </source>
</evidence>
<dbReference type="InterPro" id="IPR020846">
    <property type="entry name" value="MFS_dom"/>
</dbReference>
<feature type="transmembrane region" description="Helical" evidence="8">
    <location>
        <begin position="332"/>
        <end position="353"/>
    </location>
</feature>
<dbReference type="InterPro" id="IPR036259">
    <property type="entry name" value="MFS_trans_sf"/>
</dbReference>
<evidence type="ECO:0000256" key="1">
    <source>
        <dbReference type="ARBA" id="ARBA00004651"/>
    </source>
</evidence>
<gene>
    <name evidence="10" type="ORF">H6A01_07865</name>
</gene>
<accession>A0ABS2GJ73</accession>
<keyword evidence="4 8" id="KW-1003">Cell membrane</keyword>
<keyword evidence="3 8" id="KW-0813">Transport</keyword>
<feature type="transmembrane region" description="Helical" evidence="8">
    <location>
        <begin position="41"/>
        <end position="59"/>
    </location>
</feature>
<feature type="transmembrane region" description="Helical" evidence="8">
    <location>
        <begin position="272"/>
        <end position="294"/>
    </location>
</feature>
<keyword evidence="5 8" id="KW-0812">Transmembrane</keyword>
<keyword evidence="7 8" id="KW-0472">Membrane</keyword>
<name>A0ABS2GJ73_9FIRM</name>
<dbReference type="SUPFAM" id="SSF103473">
    <property type="entry name" value="MFS general substrate transporter"/>
    <property type="match status" value="1"/>
</dbReference>
<dbReference type="RefSeq" id="WP_205088194.1">
    <property type="nucleotide sequence ID" value="NZ_JACJLA010000015.1"/>
</dbReference>
<comment type="caution">
    <text evidence="10">The sequence shown here is derived from an EMBL/GenBank/DDBJ whole genome shotgun (WGS) entry which is preliminary data.</text>
</comment>
<reference evidence="10 11" key="1">
    <citation type="journal article" date="2021" name="Sci. Rep.">
        <title>The distribution of antibiotic resistance genes in chicken gut microbiota commensals.</title>
        <authorList>
            <person name="Juricova H."/>
            <person name="Matiasovicova J."/>
            <person name="Kubasova T."/>
            <person name="Cejkova D."/>
            <person name="Rychlik I."/>
        </authorList>
    </citation>
    <scope>NUCLEOTIDE SEQUENCE [LARGE SCALE GENOMIC DNA]</scope>
    <source>
        <strain evidence="10 11">An537</strain>
    </source>
</reference>
<dbReference type="PROSITE" id="PS50850">
    <property type="entry name" value="MFS"/>
    <property type="match status" value="1"/>
</dbReference>
<comment type="subcellular location">
    <subcellularLocation>
        <location evidence="1 8">Cell membrane</location>
        <topology evidence="1 8">Multi-pass membrane protein</topology>
    </subcellularLocation>
</comment>
<feature type="domain" description="Major facilitator superfamily (MFS) profile" evidence="9">
    <location>
        <begin position="1"/>
        <end position="353"/>
    </location>
</feature>
<organism evidence="10 11">
    <name type="scientific">Veillonella magna</name>
    <dbReference type="NCBI Taxonomy" id="464322"/>
    <lineage>
        <taxon>Bacteria</taxon>
        <taxon>Bacillati</taxon>
        <taxon>Bacillota</taxon>
        <taxon>Negativicutes</taxon>
        <taxon>Veillonellales</taxon>
        <taxon>Veillonellaceae</taxon>
        <taxon>Veillonella</taxon>
    </lineage>
</organism>
<keyword evidence="11" id="KW-1185">Reference proteome</keyword>
<evidence type="ECO:0000256" key="6">
    <source>
        <dbReference type="ARBA" id="ARBA00022989"/>
    </source>
</evidence>
<comment type="caution">
    <text evidence="8">Lacks conserved residue(s) required for the propagation of feature annotation.</text>
</comment>
<evidence type="ECO:0000313" key="11">
    <source>
        <dbReference type="Proteomes" id="UP000707138"/>
    </source>
</evidence>
<protein>
    <recommendedName>
        <fullName evidence="8">Bcr/CflA family efflux transporter</fullName>
    </recommendedName>
</protein>
<proteinExistence type="inferred from homology"/>
<dbReference type="Proteomes" id="UP000707138">
    <property type="component" value="Unassembled WGS sequence"/>
</dbReference>
<dbReference type="InterPro" id="IPR011701">
    <property type="entry name" value="MFS"/>
</dbReference>
<evidence type="ECO:0000256" key="3">
    <source>
        <dbReference type="ARBA" id="ARBA00022448"/>
    </source>
</evidence>
<evidence type="ECO:0000313" key="10">
    <source>
        <dbReference type="EMBL" id="MBM6913234.1"/>
    </source>
</evidence>
<feature type="transmembrane region" description="Helical" evidence="8">
    <location>
        <begin position="247"/>
        <end position="266"/>
    </location>
</feature>
<feature type="transmembrane region" description="Helical" evidence="8">
    <location>
        <begin position="94"/>
        <end position="116"/>
    </location>
</feature>
<dbReference type="Gene3D" id="1.20.1720.10">
    <property type="entry name" value="Multidrug resistance protein D"/>
    <property type="match status" value="1"/>
</dbReference>
<dbReference type="InterPro" id="IPR004812">
    <property type="entry name" value="Efflux_drug-R_Bcr/CmlA"/>
</dbReference>
<feature type="transmembrane region" description="Helical" evidence="8">
    <location>
        <begin position="306"/>
        <end position="326"/>
    </location>
</feature>